<dbReference type="InterPro" id="IPR029787">
    <property type="entry name" value="Nucleotide_cyclase"/>
</dbReference>
<evidence type="ECO:0000256" key="1">
    <source>
        <dbReference type="SAM" id="Phobius"/>
    </source>
</evidence>
<feature type="domain" description="Guanylate cyclase" evidence="2">
    <location>
        <begin position="181"/>
        <end position="310"/>
    </location>
</feature>
<feature type="transmembrane region" description="Helical" evidence="1">
    <location>
        <begin position="37"/>
        <end position="59"/>
    </location>
</feature>
<dbReference type="EC" id="4.6.1.-" evidence="3"/>
<dbReference type="CDD" id="cd07302">
    <property type="entry name" value="CHD"/>
    <property type="match status" value="1"/>
</dbReference>
<evidence type="ECO:0000313" key="4">
    <source>
        <dbReference type="Proteomes" id="UP001168528"/>
    </source>
</evidence>
<protein>
    <submittedName>
        <fullName evidence="3">Adenylate/guanylate cyclase domain-containing protein</fullName>
        <ecNumber evidence="3">4.6.1.-</ecNumber>
    </submittedName>
</protein>
<name>A0ABT8RB80_9BACT</name>
<dbReference type="SUPFAM" id="SSF55073">
    <property type="entry name" value="Nucleotide cyclase"/>
    <property type="match status" value="1"/>
</dbReference>
<dbReference type="Gene3D" id="3.30.70.1230">
    <property type="entry name" value="Nucleotide cyclase"/>
    <property type="match status" value="1"/>
</dbReference>
<keyword evidence="3" id="KW-0456">Lyase</keyword>
<feature type="transmembrane region" description="Helical" evidence="1">
    <location>
        <begin position="80"/>
        <end position="101"/>
    </location>
</feature>
<keyword evidence="4" id="KW-1185">Reference proteome</keyword>
<evidence type="ECO:0000313" key="3">
    <source>
        <dbReference type="EMBL" id="MDO1449361.1"/>
    </source>
</evidence>
<evidence type="ECO:0000259" key="2">
    <source>
        <dbReference type="PROSITE" id="PS50125"/>
    </source>
</evidence>
<dbReference type="EMBL" id="JAUKPO010000018">
    <property type="protein sequence ID" value="MDO1449361.1"/>
    <property type="molecule type" value="Genomic_DNA"/>
</dbReference>
<keyword evidence="1" id="KW-0812">Transmembrane</keyword>
<dbReference type="PROSITE" id="PS50125">
    <property type="entry name" value="GUANYLATE_CYCLASE_2"/>
    <property type="match status" value="1"/>
</dbReference>
<organism evidence="3 4">
    <name type="scientific">Rhodocytophaga aerolata</name>
    <dbReference type="NCBI Taxonomy" id="455078"/>
    <lineage>
        <taxon>Bacteria</taxon>
        <taxon>Pseudomonadati</taxon>
        <taxon>Bacteroidota</taxon>
        <taxon>Cytophagia</taxon>
        <taxon>Cytophagales</taxon>
        <taxon>Rhodocytophagaceae</taxon>
        <taxon>Rhodocytophaga</taxon>
    </lineage>
</organism>
<proteinExistence type="predicted"/>
<keyword evidence="1" id="KW-1133">Transmembrane helix</keyword>
<dbReference type="Pfam" id="PF00211">
    <property type="entry name" value="Guanylate_cyc"/>
    <property type="match status" value="1"/>
</dbReference>
<feature type="transmembrane region" description="Helical" evidence="1">
    <location>
        <begin position="14"/>
        <end position="31"/>
    </location>
</feature>
<feature type="transmembrane region" description="Helical" evidence="1">
    <location>
        <begin position="134"/>
        <end position="152"/>
    </location>
</feature>
<comment type="caution">
    <text evidence="3">The sequence shown here is derived from an EMBL/GenBank/DDBJ whole genome shotgun (WGS) entry which is preliminary data.</text>
</comment>
<keyword evidence="1" id="KW-0472">Membrane</keyword>
<dbReference type="InterPro" id="IPR001054">
    <property type="entry name" value="A/G_cyclase"/>
</dbReference>
<sequence length="373" mass="42483">MRLTALRAYQLEKIGKMTLGFFLFMGLQVIILEGINIIVLMNAFIDSLIIGTTVALLELHLFSGKLRKWNFPAIVAIKTFLYLTVVLTTFLLLTNVLPLLYSKSEILRNHPFIVKMGIHPNLLGIHLLKQNAPVFIKLLFINLVGCFTLVFFNQMSRMLGKNTLLRLLQGKYHQPTEEERIFMFLDIKSSTTIAEKLGNVRYSNLLRDFFYDLGKSVLESKGEIYQYVGDEVVITWKLKEGIRQAYCILCFFKIEEMVKKREKYYREQYGLVPGFKAGVHGGRVVTTQVGDIKSEIVYHGDVLNTAARIQELCNVYSNKLLVSDTLAGSLVLPHYLSFCRLDQVQLRGKEAFTGLMAVSGPLDTQFKTNSVIE</sequence>
<gene>
    <name evidence="3" type="ORF">Q0590_24005</name>
</gene>
<accession>A0ABT8RB80</accession>
<dbReference type="GO" id="GO:0016829">
    <property type="term" value="F:lyase activity"/>
    <property type="evidence" value="ECO:0007669"/>
    <property type="project" value="UniProtKB-KW"/>
</dbReference>
<reference evidence="3" key="1">
    <citation type="submission" date="2023-07" db="EMBL/GenBank/DDBJ databases">
        <title>The genome sequence of Rhodocytophaga aerolata KACC 12507.</title>
        <authorList>
            <person name="Zhang X."/>
        </authorList>
    </citation>
    <scope>NUCLEOTIDE SEQUENCE</scope>
    <source>
        <strain evidence="3">KACC 12507</strain>
    </source>
</reference>
<dbReference type="Proteomes" id="UP001168528">
    <property type="component" value="Unassembled WGS sequence"/>
</dbReference>
<dbReference type="RefSeq" id="WP_302040162.1">
    <property type="nucleotide sequence ID" value="NZ_JAUKPO010000018.1"/>
</dbReference>